<evidence type="ECO:0000313" key="1">
    <source>
        <dbReference type="EMBL" id="CAB4364225.1"/>
    </source>
</evidence>
<gene>
    <name evidence="2" type="ORF">UFOPK2656_00242</name>
    <name evidence="3" type="ORF">UFOPK3267_00333</name>
    <name evidence="4" type="ORF">UFOPK3651_01677</name>
    <name evidence="5" type="ORF">UFOPK3931_00849</name>
    <name evidence="1" type="ORF">UFOPK4189_01990</name>
</gene>
<evidence type="ECO:0000313" key="5">
    <source>
        <dbReference type="EMBL" id="CAB4981712.1"/>
    </source>
</evidence>
<dbReference type="EMBL" id="CAFBOL010000015">
    <property type="protein sequence ID" value="CAB4981712.1"/>
    <property type="molecule type" value="Genomic_DNA"/>
</dbReference>
<evidence type="ECO:0000313" key="4">
    <source>
        <dbReference type="EMBL" id="CAB4934106.1"/>
    </source>
</evidence>
<protein>
    <submittedName>
        <fullName evidence="5">Unannotated protein</fullName>
    </submittedName>
</protein>
<dbReference type="InterPro" id="IPR011051">
    <property type="entry name" value="RmlC_Cupin_sf"/>
</dbReference>
<dbReference type="EMBL" id="CAESGF010000011">
    <property type="protein sequence ID" value="CAB4364225.1"/>
    <property type="molecule type" value="Genomic_DNA"/>
</dbReference>
<evidence type="ECO:0000313" key="2">
    <source>
        <dbReference type="EMBL" id="CAB4704140.1"/>
    </source>
</evidence>
<evidence type="ECO:0000313" key="3">
    <source>
        <dbReference type="EMBL" id="CAB4846765.1"/>
    </source>
</evidence>
<dbReference type="AlphaFoldDB" id="A0A6J7MRC3"/>
<dbReference type="EMBL" id="CAEZYF010000001">
    <property type="protein sequence ID" value="CAB4704140.1"/>
    <property type="molecule type" value="Genomic_DNA"/>
</dbReference>
<dbReference type="Gene3D" id="2.60.120.10">
    <property type="entry name" value="Jelly Rolls"/>
    <property type="match status" value="1"/>
</dbReference>
<name>A0A6J7MRC3_9ZZZZ</name>
<sequence length="168" mass="17417">MLTTHLFRGIRRPITLAIGLTLGGLFLSACGDAPVASTDSAPASAEVTRVLFGQTDPSNAPGQTLYLQQIAIPGGVALPTHFHEGTQIATIQAGVLTYHVVKNTVTVNHADGTSEQVSAPSVVELKVGDGVVETSDMVHWAENKGTQPVQILLATLLTKGAPLSTKVG</sequence>
<dbReference type="SUPFAM" id="SSF51182">
    <property type="entry name" value="RmlC-like cupins"/>
    <property type="match status" value="1"/>
</dbReference>
<organism evidence="5">
    <name type="scientific">freshwater metagenome</name>
    <dbReference type="NCBI Taxonomy" id="449393"/>
    <lineage>
        <taxon>unclassified sequences</taxon>
        <taxon>metagenomes</taxon>
        <taxon>ecological metagenomes</taxon>
    </lineage>
</organism>
<reference evidence="5" key="1">
    <citation type="submission" date="2020-05" db="EMBL/GenBank/DDBJ databases">
        <authorList>
            <person name="Chiriac C."/>
            <person name="Salcher M."/>
            <person name="Ghai R."/>
            <person name="Kavagutti S V."/>
        </authorList>
    </citation>
    <scope>NUCLEOTIDE SEQUENCE</scope>
</reference>
<accession>A0A6J7MRC3</accession>
<dbReference type="EMBL" id="CAFBMT010000008">
    <property type="protein sequence ID" value="CAB4934106.1"/>
    <property type="molecule type" value="Genomic_DNA"/>
</dbReference>
<proteinExistence type="predicted"/>
<dbReference type="InterPro" id="IPR014710">
    <property type="entry name" value="RmlC-like_jellyroll"/>
</dbReference>
<dbReference type="EMBL" id="CAFBIY010000011">
    <property type="protein sequence ID" value="CAB4846765.1"/>
    <property type="molecule type" value="Genomic_DNA"/>
</dbReference>